<dbReference type="InterPro" id="IPR036188">
    <property type="entry name" value="FAD/NAD-bd_sf"/>
</dbReference>
<evidence type="ECO:0000313" key="2">
    <source>
        <dbReference type="EMBL" id="KAF7675915.1"/>
    </source>
</evidence>
<dbReference type="SUPFAM" id="SSF53335">
    <property type="entry name" value="S-adenosyl-L-methionine-dependent methyltransferases"/>
    <property type="match status" value="1"/>
</dbReference>
<reference evidence="2" key="1">
    <citation type="submission" date="2020-01" db="EMBL/GenBank/DDBJ databases">
        <authorList>
            <person name="Feng Z.H.Z."/>
        </authorList>
    </citation>
    <scope>NUCLEOTIDE SEQUENCE</scope>
    <source>
        <strain evidence="2">CBS107.38</strain>
    </source>
</reference>
<evidence type="ECO:0000256" key="1">
    <source>
        <dbReference type="SAM" id="Phobius"/>
    </source>
</evidence>
<sequence length="1499" mass="168258">MEHARERVAIIGSGLAGLVSANLLFHDVRQRYAVRVFESGKTLSLDAASISLPDAAAKDASTRVDLPMRAFAGGYYNNLKALYDYLRISYHSQPFLFEFAVSHDAKSEAIAPGRRDTSYFTHASNLHQLAPRSSGVGIVVYLMQCLYLAFSYTWFTFCCVFVGPRQSETLQQYLDRTYCPRYFTTYYLLPLLSSVSTCPHNSLLAFPASDIIGYKRRTHGAPHYTVSDGVGGVQERLVKGIDVTLNATVTAVEPFEKGVRISWCSASDAGTTTEYFDKVILAVAPDVVGRIFRPLQHHMQRIPTAVVESVVHTDWAVLHGSDLNKNDRKGAQLIHLNTSTADTPVTESHHLQPCGVVVTTCPFTPLEQQHVTQRSKFTRVLRSPESQRIVNAIFDNGSNFSADDKSVPRWRNGEDNVWLVGGWCWDAMWDRLFFGYTVFTGFALSSVIQAYIRSLVSHESTSSGKLGMDGQRSMQIFGVWLAAAFYWIMQRSQRNEKEKASIYGLQHGRLHLQVPTAMWMNMGYWKSPPASKTLSEACRDLLKAVLAEAGLSNDEGQTQRRRFLLDLGFGCGDQTIYLMSKEPVRTCDKDWWDERERCATFDHYIGITKDESQARFASERVEEFKHNKGSTVEISLFCADASKPTSWNGRLQNSIRLARASSDERWVLALDTAYHFSPSRWPIIEHAYSELEANYMGFDLCLSPTATWTQKTMLRLLTALMGAPWANFSTPQEYRSKLEHVGYKSEAIIITDISEHVFAPLALFLTEQDTQNVRVVGFFIIEPTTANMEERELHGMQGVGQETAPVNTVTPKVPEATHEPTFLSRASSRTVREPVVRHLHTSLWPLVVFIFYAALSAFTWAVFCIASKRPIGSKQDYGNQDAYREELDAILTKHENAIRAARIIQVVVALVTIPITSAICSMALASFIQTGGARTKLNLRQTMALADQGWISPRIWTMYSKVGSLPLYMAFGLTLVGVVFQILQGIFVRITPTQMASMDTKYSSHYVPDVPALINSGGSRPTPRVIQLRSILESITEDHYEPFLWVKPTLGGRCRNPSQCTFVDYRRDFQIIADSDYPDLWFTPLPSDYNTGVYEELQYVPRINTTVTYTNMTAAEWPSECVRDKEGVFFAEYHSRRPRAYDIDLTACMPTNISDTPWQATHNRQDITEELYLSTTALYEENPVYYRVTAKTSLGYFELPSAKNGNRAGPLLDNCSLSRIDDWHSDRDSSWDKGLAIRDVNGTYAGNVTQDIGYHIGPLTALGLALFGEGSFIEKRVSNPSAFVLNRTEVYDAKYDTWYTPWGSNCVSSMPLSFAYLSTKECNKGYDHEDEDDIIGQVKVFVDWFSQEDAAREAFTVGAYLANKNWLDSARGYTLSYDERRKVVADQGVTINKTKITIVEIIIGSIFLGLHLLGLLVLAIYAVYGKPFVPWLGGEVMVKAGTVHADILSAAEGHRQWKQTMAACPGFVGDERPTDSVGRIAFGAVAGLSRLRDRKFETL</sequence>
<name>A0A8H7EES3_9PLEO</name>
<dbReference type="GeneID" id="62204859"/>
<dbReference type="PANTHER" id="PTHR42923">
    <property type="entry name" value="PROTOPORPHYRINOGEN OXIDASE"/>
    <property type="match status" value="1"/>
</dbReference>
<evidence type="ECO:0000313" key="3">
    <source>
        <dbReference type="Proteomes" id="UP000596902"/>
    </source>
</evidence>
<feature type="transmembrane region" description="Helical" evidence="1">
    <location>
        <begin position="843"/>
        <end position="866"/>
    </location>
</feature>
<comment type="caution">
    <text evidence="2">The sequence shown here is derived from an EMBL/GenBank/DDBJ whole genome shotgun (WGS) entry which is preliminary data.</text>
</comment>
<keyword evidence="1" id="KW-0812">Transmembrane</keyword>
<dbReference type="Proteomes" id="UP000596902">
    <property type="component" value="Unassembled WGS sequence"/>
</dbReference>
<dbReference type="Gene3D" id="3.40.50.150">
    <property type="entry name" value="Vaccinia Virus protein VP39"/>
    <property type="match status" value="1"/>
</dbReference>
<dbReference type="EMBL" id="JAAABM010000008">
    <property type="protein sequence ID" value="KAF7675915.1"/>
    <property type="molecule type" value="Genomic_DNA"/>
</dbReference>
<feature type="transmembrane region" description="Helical" evidence="1">
    <location>
        <begin position="967"/>
        <end position="988"/>
    </location>
</feature>
<dbReference type="Gene3D" id="3.50.50.60">
    <property type="entry name" value="FAD/NAD(P)-binding domain"/>
    <property type="match status" value="1"/>
</dbReference>
<dbReference type="RefSeq" id="XP_038786178.1">
    <property type="nucleotide sequence ID" value="XM_038931681.1"/>
</dbReference>
<reference evidence="2" key="2">
    <citation type="submission" date="2020-08" db="EMBL/GenBank/DDBJ databases">
        <title>Draft Genome Sequence of Cumin Blight Pathogen Alternaria burnsii.</title>
        <authorList>
            <person name="Feng Z."/>
        </authorList>
    </citation>
    <scope>NUCLEOTIDE SEQUENCE</scope>
    <source>
        <strain evidence="2">CBS107.38</strain>
    </source>
</reference>
<keyword evidence="3" id="KW-1185">Reference proteome</keyword>
<feature type="transmembrane region" description="Helical" evidence="1">
    <location>
        <begin position="138"/>
        <end position="163"/>
    </location>
</feature>
<dbReference type="SUPFAM" id="SSF51905">
    <property type="entry name" value="FAD/NAD(P)-binding domain"/>
    <property type="match status" value="1"/>
</dbReference>
<dbReference type="InterPro" id="IPR029063">
    <property type="entry name" value="SAM-dependent_MTases_sf"/>
</dbReference>
<organism evidence="2 3">
    <name type="scientific">Alternaria burnsii</name>
    <dbReference type="NCBI Taxonomy" id="1187904"/>
    <lineage>
        <taxon>Eukaryota</taxon>
        <taxon>Fungi</taxon>
        <taxon>Dikarya</taxon>
        <taxon>Ascomycota</taxon>
        <taxon>Pezizomycotina</taxon>
        <taxon>Dothideomycetes</taxon>
        <taxon>Pleosporomycetidae</taxon>
        <taxon>Pleosporales</taxon>
        <taxon>Pleosporineae</taxon>
        <taxon>Pleosporaceae</taxon>
        <taxon>Alternaria</taxon>
        <taxon>Alternaria sect. Alternaria</taxon>
    </lineage>
</organism>
<dbReference type="PANTHER" id="PTHR42923:SF42">
    <property type="entry name" value="AMINE OXIDASE DOMAIN-CONTAINING PROTEIN"/>
    <property type="match status" value="1"/>
</dbReference>
<protein>
    <recommendedName>
        <fullName evidence="4">Amine oxidase domain-containing protein</fullName>
    </recommendedName>
</protein>
<evidence type="ECO:0008006" key="4">
    <source>
        <dbReference type="Google" id="ProtNLM"/>
    </source>
</evidence>
<feature type="transmembrane region" description="Helical" evidence="1">
    <location>
        <begin position="1401"/>
        <end position="1424"/>
    </location>
</feature>
<feature type="transmembrane region" description="Helical" evidence="1">
    <location>
        <begin position="903"/>
        <end position="928"/>
    </location>
</feature>
<dbReference type="InterPro" id="IPR050464">
    <property type="entry name" value="Zeta_carotene_desat/Oxidored"/>
</dbReference>
<keyword evidence="1" id="KW-1133">Transmembrane helix</keyword>
<dbReference type="Pfam" id="PF13450">
    <property type="entry name" value="NAD_binding_8"/>
    <property type="match status" value="1"/>
</dbReference>
<accession>A0A8H7EES3</accession>
<proteinExistence type="predicted"/>
<keyword evidence="1" id="KW-0472">Membrane</keyword>
<dbReference type="GO" id="GO:0016491">
    <property type="term" value="F:oxidoreductase activity"/>
    <property type="evidence" value="ECO:0007669"/>
    <property type="project" value="TreeGrafter"/>
</dbReference>
<gene>
    <name evidence="2" type="ORF">GT037_006634</name>
</gene>